<gene>
    <name evidence="2" type="ORF">EJ06DRAFT_579276</name>
</gene>
<dbReference type="Proteomes" id="UP000799640">
    <property type="component" value="Unassembled WGS sequence"/>
</dbReference>
<evidence type="ECO:0000313" key="3">
    <source>
        <dbReference type="Proteomes" id="UP000799640"/>
    </source>
</evidence>
<sequence>MPPSTAAPSRTRAAPSNTTTTTSTSIRRTLFSTNLRRPMAPPVSSTSTRKSRTAAAPATGTAPVKKKLSPEEEPAERDDKGNWRVDMPKVEPLIGEPEDEEEKAEDQSITMFRELIQVDDLPPEGMEEYIAALRSSRDRMFRSMEKDAWMFGREEPKPPSQG</sequence>
<dbReference type="EMBL" id="ML996688">
    <property type="protein sequence ID" value="KAF2404701.1"/>
    <property type="molecule type" value="Genomic_DNA"/>
</dbReference>
<name>A0A6G1I927_9PEZI</name>
<reference evidence="2" key="1">
    <citation type="journal article" date="2020" name="Stud. Mycol.">
        <title>101 Dothideomycetes genomes: a test case for predicting lifestyles and emergence of pathogens.</title>
        <authorList>
            <person name="Haridas S."/>
            <person name="Albert R."/>
            <person name="Binder M."/>
            <person name="Bloem J."/>
            <person name="Labutti K."/>
            <person name="Salamov A."/>
            <person name="Andreopoulos B."/>
            <person name="Baker S."/>
            <person name="Barry K."/>
            <person name="Bills G."/>
            <person name="Bluhm B."/>
            <person name="Cannon C."/>
            <person name="Castanera R."/>
            <person name="Culley D."/>
            <person name="Daum C."/>
            <person name="Ezra D."/>
            <person name="Gonzalez J."/>
            <person name="Henrissat B."/>
            <person name="Kuo A."/>
            <person name="Liang C."/>
            <person name="Lipzen A."/>
            <person name="Lutzoni F."/>
            <person name="Magnuson J."/>
            <person name="Mondo S."/>
            <person name="Nolan M."/>
            <person name="Ohm R."/>
            <person name="Pangilinan J."/>
            <person name="Park H.-J."/>
            <person name="Ramirez L."/>
            <person name="Alfaro M."/>
            <person name="Sun H."/>
            <person name="Tritt A."/>
            <person name="Yoshinaga Y."/>
            <person name="Zwiers L.-H."/>
            <person name="Turgeon B."/>
            <person name="Goodwin S."/>
            <person name="Spatafora J."/>
            <person name="Crous P."/>
            <person name="Grigoriev I."/>
        </authorList>
    </citation>
    <scope>NUCLEOTIDE SEQUENCE</scope>
    <source>
        <strain evidence="2">CBS 262.69</strain>
    </source>
</reference>
<organism evidence="2 3">
    <name type="scientific">Trichodelitschia bisporula</name>
    <dbReference type="NCBI Taxonomy" id="703511"/>
    <lineage>
        <taxon>Eukaryota</taxon>
        <taxon>Fungi</taxon>
        <taxon>Dikarya</taxon>
        <taxon>Ascomycota</taxon>
        <taxon>Pezizomycotina</taxon>
        <taxon>Dothideomycetes</taxon>
        <taxon>Dothideomycetes incertae sedis</taxon>
        <taxon>Phaeotrichales</taxon>
        <taxon>Phaeotrichaceae</taxon>
        <taxon>Trichodelitschia</taxon>
    </lineage>
</organism>
<evidence type="ECO:0000256" key="1">
    <source>
        <dbReference type="SAM" id="MobiDB-lite"/>
    </source>
</evidence>
<evidence type="ECO:0000313" key="2">
    <source>
        <dbReference type="EMBL" id="KAF2404701.1"/>
    </source>
</evidence>
<accession>A0A6G1I927</accession>
<protein>
    <submittedName>
        <fullName evidence="2">Uncharacterized protein</fullName>
    </submittedName>
</protein>
<feature type="compositionally biased region" description="Low complexity" evidence="1">
    <location>
        <begin position="9"/>
        <end position="33"/>
    </location>
</feature>
<feature type="compositionally biased region" description="Low complexity" evidence="1">
    <location>
        <begin position="44"/>
        <end position="63"/>
    </location>
</feature>
<proteinExistence type="predicted"/>
<keyword evidence="3" id="KW-1185">Reference proteome</keyword>
<feature type="compositionally biased region" description="Basic and acidic residues" evidence="1">
    <location>
        <begin position="77"/>
        <end position="89"/>
    </location>
</feature>
<dbReference type="AlphaFoldDB" id="A0A6G1I927"/>
<feature type="region of interest" description="Disordered" evidence="1">
    <location>
        <begin position="1"/>
        <end position="107"/>
    </location>
</feature>